<dbReference type="SUPFAM" id="SSF48726">
    <property type="entry name" value="Immunoglobulin"/>
    <property type="match status" value="1"/>
</dbReference>
<keyword evidence="10" id="KW-0393">Immunoglobulin domain</keyword>
<evidence type="ECO:0000256" key="2">
    <source>
        <dbReference type="ARBA" id="ARBA00022692"/>
    </source>
</evidence>
<keyword evidence="7" id="KW-1015">Disulfide bond</keyword>
<evidence type="ECO:0000256" key="1">
    <source>
        <dbReference type="ARBA" id="ARBA00004167"/>
    </source>
</evidence>
<feature type="domain" description="Ig-like" evidence="11">
    <location>
        <begin position="12"/>
        <end position="104"/>
    </location>
</feature>
<reference evidence="12" key="2">
    <citation type="journal article" date="2023" name="Science">
        <title>Genomic signatures of disease resistance in endangered staghorn corals.</title>
        <authorList>
            <person name="Vollmer S.V."/>
            <person name="Selwyn J.D."/>
            <person name="Despard B.A."/>
            <person name="Roesel C.L."/>
        </authorList>
    </citation>
    <scope>NUCLEOTIDE SEQUENCE</scope>
    <source>
        <strain evidence="12">K2</strain>
    </source>
</reference>
<dbReference type="Gene3D" id="2.60.40.10">
    <property type="entry name" value="Immunoglobulins"/>
    <property type="match status" value="1"/>
</dbReference>
<dbReference type="InterPro" id="IPR003599">
    <property type="entry name" value="Ig_sub"/>
</dbReference>
<keyword evidence="4" id="KW-0677">Repeat</keyword>
<dbReference type="InterPro" id="IPR052615">
    <property type="entry name" value="FGFRL"/>
</dbReference>
<name>A0AAD9QDK5_ACRCE</name>
<keyword evidence="13" id="KW-1185">Reference proteome</keyword>
<evidence type="ECO:0000256" key="5">
    <source>
        <dbReference type="ARBA" id="ARBA00022989"/>
    </source>
</evidence>
<dbReference type="Proteomes" id="UP001249851">
    <property type="component" value="Unassembled WGS sequence"/>
</dbReference>
<evidence type="ECO:0000256" key="3">
    <source>
        <dbReference type="ARBA" id="ARBA00022729"/>
    </source>
</evidence>
<dbReference type="PROSITE" id="PS50835">
    <property type="entry name" value="IG_LIKE"/>
    <property type="match status" value="1"/>
</dbReference>
<dbReference type="InterPro" id="IPR013783">
    <property type="entry name" value="Ig-like_fold"/>
</dbReference>
<accession>A0AAD9QDK5</accession>
<gene>
    <name evidence="12" type="ORF">P5673_017984</name>
</gene>
<evidence type="ECO:0000256" key="4">
    <source>
        <dbReference type="ARBA" id="ARBA00022737"/>
    </source>
</evidence>
<evidence type="ECO:0000256" key="6">
    <source>
        <dbReference type="ARBA" id="ARBA00023136"/>
    </source>
</evidence>
<organism evidence="12 13">
    <name type="scientific">Acropora cervicornis</name>
    <name type="common">Staghorn coral</name>
    <dbReference type="NCBI Taxonomy" id="6130"/>
    <lineage>
        <taxon>Eukaryota</taxon>
        <taxon>Metazoa</taxon>
        <taxon>Cnidaria</taxon>
        <taxon>Anthozoa</taxon>
        <taxon>Hexacorallia</taxon>
        <taxon>Scleractinia</taxon>
        <taxon>Astrocoeniina</taxon>
        <taxon>Acroporidae</taxon>
        <taxon>Acropora</taxon>
    </lineage>
</organism>
<dbReference type="SMART" id="SM00409">
    <property type="entry name" value="IG"/>
    <property type="match status" value="1"/>
</dbReference>
<dbReference type="InterPro" id="IPR013098">
    <property type="entry name" value="Ig_I-set"/>
</dbReference>
<dbReference type="PANTHER" id="PTHR19890:SF10">
    <property type="entry name" value="FIBROBLAST GROWTH FACTOR RECEPTOR-LIKE 1"/>
    <property type="match status" value="1"/>
</dbReference>
<evidence type="ECO:0000256" key="8">
    <source>
        <dbReference type="ARBA" id="ARBA00023170"/>
    </source>
</evidence>
<dbReference type="GO" id="GO:0016020">
    <property type="term" value="C:membrane"/>
    <property type="evidence" value="ECO:0007669"/>
    <property type="project" value="UniProtKB-SubCell"/>
</dbReference>
<dbReference type="InterPro" id="IPR007110">
    <property type="entry name" value="Ig-like_dom"/>
</dbReference>
<evidence type="ECO:0000313" key="13">
    <source>
        <dbReference type="Proteomes" id="UP001249851"/>
    </source>
</evidence>
<dbReference type="PANTHER" id="PTHR19890">
    <property type="entry name" value="FIBROBLAST GROWTH FACTOR RECEPTOR"/>
    <property type="match status" value="1"/>
</dbReference>
<evidence type="ECO:0000313" key="12">
    <source>
        <dbReference type="EMBL" id="KAK2559364.1"/>
    </source>
</evidence>
<sequence length="142" mass="16242">MDDTMKLVGSPPTFSDQNALRILFRASLVSESIHLKCKANGTPPLTYSWLKDGHRLPTRLKVHPSLTSLNWYLRLKELRLADSGEYTCIVSNPYGSINRTYNLQVISGKNVQIIRQDCCLYKMKNVNKQIRRNLKNPAYSLS</sequence>
<protein>
    <submittedName>
        <fullName evidence="12">Fibroblast growth factor receptor-like 1</fullName>
    </submittedName>
</protein>
<dbReference type="InterPro" id="IPR036179">
    <property type="entry name" value="Ig-like_dom_sf"/>
</dbReference>
<keyword evidence="9" id="KW-0325">Glycoprotein</keyword>
<comment type="subcellular location">
    <subcellularLocation>
        <location evidence="1">Membrane</location>
        <topology evidence="1">Single-pass membrane protein</topology>
    </subcellularLocation>
</comment>
<dbReference type="InterPro" id="IPR003598">
    <property type="entry name" value="Ig_sub2"/>
</dbReference>
<keyword evidence="3" id="KW-0732">Signal</keyword>
<dbReference type="AlphaFoldDB" id="A0AAD9QDK5"/>
<keyword evidence="6" id="KW-0472">Membrane</keyword>
<proteinExistence type="predicted"/>
<evidence type="ECO:0000256" key="9">
    <source>
        <dbReference type="ARBA" id="ARBA00023180"/>
    </source>
</evidence>
<evidence type="ECO:0000256" key="10">
    <source>
        <dbReference type="ARBA" id="ARBA00023319"/>
    </source>
</evidence>
<comment type="caution">
    <text evidence="12">The sequence shown here is derived from an EMBL/GenBank/DDBJ whole genome shotgun (WGS) entry which is preliminary data.</text>
</comment>
<keyword evidence="8 12" id="KW-0675">Receptor</keyword>
<keyword evidence="2" id="KW-0812">Transmembrane</keyword>
<dbReference type="Pfam" id="PF07679">
    <property type="entry name" value="I-set"/>
    <property type="match status" value="1"/>
</dbReference>
<evidence type="ECO:0000256" key="7">
    <source>
        <dbReference type="ARBA" id="ARBA00023157"/>
    </source>
</evidence>
<dbReference type="EMBL" id="JARQWQ010000040">
    <property type="protein sequence ID" value="KAK2559364.1"/>
    <property type="molecule type" value="Genomic_DNA"/>
</dbReference>
<keyword evidence="5" id="KW-1133">Transmembrane helix</keyword>
<evidence type="ECO:0000259" key="11">
    <source>
        <dbReference type="PROSITE" id="PS50835"/>
    </source>
</evidence>
<dbReference type="FunFam" id="2.60.40.10:FF:000016">
    <property type="entry name" value="Fibroblast growth factor receptor"/>
    <property type="match status" value="1"/>
</dbReference>
<dbReference type="SMART" id="SM00408">
    <property type="entry name" value="IGc2"/>
    <property type="match status" value="1"/>
</dbReference>
<reference evidence="12" key="1">
    <citation type="journal article" date="2023" name="G3 (Bethesda)">
        <title>Whole genome assembly and annotation of the endangered Caribbean coral Acropora cervicornis.</title>
        <authorList>
            <person name="Selwyn J.D."/>
            <person name="Vollmer S.V."/>
        </authorList>
    </citation>
    <scope>NUCLEOTIDE SEQUENCE</scope>
    <source>
        <strain evidence="12">K2</strain>
    </source>
</reference>